<sequence length="87" mass="9522">MHEANVNIGILFQLDDGADFDRRLASVCKAIGVNLNCVKVLATNDGSAELAQMVIANHPWWQVSINKGKTRLVELAAGDFNNLEEQV</sequence>
<gene>
    <name evidence="1" type="ORF">ACFQ41_09070</name>
</gene>
<reference evidence="2" key="1">
    <citation type="journal article" date="2019" name="Int. J. Syst. Evol. Microbiol.">
        <title>The Global Catalogue of Microorganisms (GCM) 10K type strain sequencing project: providing services to taxonomists for standard genome sequencing and annotation.</title>
        <authorList>
            <consortium name="The Broad Institute Genomics Platform"/>
            <consortium name="The Broad Institute Genome Sequencing Center for Infectious Disease"/>
            <person name="Wu L."/>
            <person name="Ma J."/>
        </authorList>
    </citation>
    <scope>NUCLEOTIDE SEQUENCE [LARGE SCALE GENOMIC DNA]</scope>
    <source>
        <strain evidence="2">CCM 9110</strain>
    </source>
</reference>
<name>A0ABW4BID8_9LACO</name>
<organism evidence="1 2">
    <name type="scientific">Lacticaseibacillus suilingensis</name>
    <dbReference type="NCBI Taxonomy" id="2799577"/>
    <lineage>
        <taxon>Bacteria</taxon>
        <taxon>Bacillati</taxon>
        <taxon>Bacillota</taxon>
        <taxon>Bacilli</taxon>
        <taxon>Lactobacillales</taxon>
        <taxon>Lactobacillaceae</taxon>
        <taxon>Lacticaseibacillus</taxon>
    </lineage>
</organism>
<proteinExistence type="predicted"/>
<evidence type="ECO:0000313" key="2">
    <source>
        <dbReference type="Proteomes" id="UP001597199"/>
    </source>
</evidence>
<protein>
    <submittedName>
        <fullName evidence="1">Uncharacterized protein</fullName>
    </submittedName>
</protein>
<accession>A0ABW4BID8</accession>
<keyword evidence="2" id="KW-1185">Reference proteome</keyword>
<comment type="caution">
    <text evidence="1">The sequence shown here is derived from an EMBL/GenBank/DDBJ whole genome shotgun (WGS) entry which is preliminary data.</text>
</comment>
<dbReference type="RefSeq" id="WP_204119163.1">
    <property type="nucleotide sequence ID" value="NZ_BOLV01000012.1"/>
</dbReference>
<dbReference type="Proteomes" id="UP001597199">
    <property type="component" value="Unassembled WGS sequence"/>
</dbReference>
<evidence type="ECO:0000313" key="1">
    <source>
        <dbReference type="EMBL" id="MFD1399462.1"/>
    </source>
</evidence>
<dbReference type="EMBL" id="JBHTOA010000032">
    <property type="protein sequence ID" value="MFD1399462.1"/>
    <property type="molecule type" value="Genomic_DNA"/>
</dbReference>